<keyword evidence="2" id="KW-0812">Transmembrane</keyword>
<keyword evidence="2" id="KW-1133">Transmembrane helix</keyword>
<feature type="compositionally biased region" description="Polar residues" evidence="1">
    <location>
        <begin position="200"/>
        <end position="215"/>
    </location>
</feature>
<keyword evidence="2" id="KW-0472">Membrane</keyword>
<feature type="transmembrane region" description="Helical" evidence="2">
    <location>
        <begin position="50"/>
        <end position="71"/>
    </location>
</feature>
<accession>A0A0K0DWD1</accession>
<evidence type="ECO:0000313" key="3">
    <source>
        <dbReference type="Proteomes" id="UP000035681"/>
    </source>
</evidence>
<feature type="compositionally biased region" description="Low complexity" evidence="1">
    <location>
        <begin position="251"/>
        <end position="263"/>
    </location>
</feature>
<dbReference type="Proteomes" id="UP000035681">
    <property type="component" value="Unplaced"/>
</dbReference>
<evidence type="ECO:0000256" key="1">
    <source>
        <dbReference type="SAM" id="MobiDB-lite"/>
    </source>
</evidence>
<organism evidence="4">
    <name type="scientific">Strongyloides stercoralis</name>
    <name type="common">Threadworm</name>
    <dbReference type="NCBI Taxonomy" id="6248"/>
    <lineage>
        <taxon>Eukaryota</taxon>
        <taxon>Metazoa</taxon>
        <taxon>Ecdysozoa</taxon>
        <taxon>Nematoda</taxon>
        <taxon>Chromadorea</taxon>
        <taxon>Rhabditida</taxon>
        <taxon>Tylenchina</taxon>
        <taxon>Panagrolaimomorpha</taxon>
        <taxon>Strongyloidoidea</taxon>
        <taxon>Strongyloididae</taxon>
        <taxon>Strongyloides</taxon>
    </lineage>
</organism>
<dbReference type="WBParaSite" id="TCONS_00008781.p1">
    <property type="protein sequence ID" value="TCONS_00008781.p1"/>
    <property type="gene ID" value="XLOC_006664"/>
</dbReference>
<dbReference type="WBParaSite" id="SSTP_0000154800.1">
    <property type="protein sequence ID" value="SSTP_0000154800.1"/>
    <property type="gene ID" value="SSTP_0000154800"/>
</dbReference>
<evidence type="ECO:0000313" key="5">
    <source>
        <dbReference type="WBParaSite" id="TCONS_00008781.p1"/>
    </source>
</evidence>
<protein>
    <submittedName>
        <fullName evidence="4 5">Uncharacterized protein</fullName>
    </submittedName>
</protein>
<proteinExistence type="predicted"/>
<sequence>MNNQTINPGTTEETLKKLVGKQQGLVDDLKNVIRSINDLSNDVANGLKSILIILVIIIIAILFEEIVRVYIYAKNRQRKKALIRQQSVLDTISSVASTTSLKNLNATETRFKWKVKNDTNSTKSLTKDSKDSKKEITQQTKKCKDTKKDNTIKNSSTNDSTTSTTEYKIKIKSDIDSKSISSKTENAPKEVNFFAPPKASDSSQADTRITLSSDPSIPPHLDKKNRFQYGNKQVVDSLLMSRSPNEEMYPSVTSTTTYTSQKN</sequence>
<dbReference type="AlphaFoldDB" id="A0A0K0DWD1"/>
<keyword evidence="3" id="KW-1185">Reference proteome</keyword>
<evidence type="ECO:0000313" key="4">
    <source>
        <dbReference type="WBParaSite" id="SSTP_0000154800.1"/>
    </source>
</evidence>
<feature type="region of interest" description="Disordered" evidence="1">
    <location>
        <begin position="177"/>
        <end position="224"/>
    </location>
</feature>
<feature type="region of interest" description="Disordered" evidence="1">
    <location>
        <begin position="240"/>
        <end position="263"/>
    </location>
</feature>
<evidence type="ECO:0000256" key="2">
    <source>
        <dbReference type="SAM" id="Phobius"/>
    </source>
</evidence>
<name>A0A0K0DWD1_STRER</name>
<reference evidence="4" key="1">
    <citation type="submission" date="2015-08" db="UniProtKB">
        <authorList>
            <consortium name="WormBaseParasite"/>
        </authorList>
    </citation>
    <scope>IDENTIFICATION</scope>
</reference>